<evidence type="ECO:0000256" key="1">
    <source>
        <dbReference type="SAM" id="MobiDB-lite"/>
    </source>
</evidence>
<dbReference type="AlphaFoldDB" id="A0A3B0YY72"/>
<gene>
    <name evidence="2" type="ORF">MNBD_GAMMA12-3990</name>
</gene>
<proteinExistence type="predicted"/>
<accession>A0A3B0YY72</accession>
<protein>
    <submittedName>
        <fullName evidence="2">Uncharacterized protein</fullName>
    </submittedName>
</protein>
<feature type="region of interest" description="Disordered" evidence="1">
    <location>
        <begin position="1"/>
        <end position="30"/>
    </location>
</feature>
<sequence length="30" mass="3353">MRPDSLSSGQRKEVERTAMDGWAGANKNEM</sequence>
<organism evidence="2">
    <name type="scientific">hydrothermal vent metagenome</name>
    <dbReference type="NCBI Taxonomy" id="652676"/>
    <lineage>
        <taxon>unclassified sequences</taxon>
        <taxon>metagenomes</taxon>
        <taxon>ecological metagenomes</taxon>
    </lineage>
</organism>
<evidence type="ECO:0000313" key="2">
    <source>
        <dbReference type="EMBL" id="VAW80903.1"/>
    </source>
</evidence>
<reference evidence="2" key="1">
    <citation type="submission" date="2018-06" db="EMBL/GenBank/DDBJ databases">
        <authorList>
            <person name="Zhirakovskaya E."/>
        </authorList>
    </citation>
    <scope>NUCLEOTIDE SEQUENCE</scope>
</reference>
<name>A0A3B0YY72_9ZZZZ</name>
<feature type="non-terminal residue" evidence="2">
    <location>
        <position position="30"/>
    </location>
</feature>
<dbReference type="EMBL" id="UOFL01000206">
    <property type="protein sequence ID" value="VAW80903.1"/>
    <property type="molecule type" value="Genomic_DNA"/>
</dbReference>